<gene>
    <name evidence="2" type="ORF">JZO70_06930</name>
</gene>
<evidence type="ECO:0000256" key="1">
    <source>
        <dbReference type="SAM" id="SignalP"/>
    </source>
</evidence>
<dbReference type="EMBL" id="JAFREM010000011">
    <property type="protein sequence ID" value="MBO1305886.1"/>
    <property type="molecule type" value="Genomic_DNA"/>
</dbReference>
<reference evidence="2 3" key="1">
    <citation type="submission" date="2021-03" db="EMBL/GenBank/DDBJ databases">
        <title>Enterococcal diversity collection.</title>
        <authorList>
            <person name="Gilmore M.S."/>
            <person name="Schwartzman J."/>
            <person name="Van Tyne D."/>
            <person name="Martin M."/>
            <person name="Earl A.M."/>
            <person name="Manson A.L."/>
            <person name="Straub T."/>
            <person name="Salamzade R."/>
            <person name="Saavedra J."/>
            <person name="Lebreton F."/>
            <person name="Prichula J."/>
            <person name="Schaufler K."/>
            <person name="Gaca A."/>
            <person name="Sgardioli B."/>
            <person name="Wagenaar J."/>
            <person name="Strong T."/>
        </authorList>
    </citation>
    <scope>NUCLEOTIDE SEQUENCE [LARGE SCALE GENOMIC DNA]</scope>
    <source>
        <strain evidence="2 3">669A</strain>
    </source>
</reference>
<feature type="chain" id="PRO_5046188618" description="Bacterial Ig domain-containing protein" evidence="1">
    <location>
        <begin position="25"/>
        <end position="888"/>
    </location>
</feature>
<evidence type="ECO:0000313" key="2">
    <source>
        <dbReference type="EMBL" id="MBO1305886.1"/>
    </source>
</evidence>
<comment type="caution">
    <text evidence="2">The sequence shown here is derived from an EMBL/GenBank/DDBJ whole genome shotgun (WGS) entry which is preliminary data.</text>
</comment>
<dbReference type="Pfam" id="PF20585">
    <property type="entry name" value="Pectate_lyase_5"/>
    <property type="match status" value="1"/>
</dbReference>
<accession>A0ABS3L8D6</accession>
<dbReference type="InterPro" id="IPR046776">
    <property type="entry name" value="Pectate_lyase_5"/>
</dbReference>
<keyword evidence="1" id="KW-0732">Signal</keyword>
<keyword evidence="3" id="KW-1185">Reference proteome</keyword>
<dbReference type="Proteomes" id="UP000664601">
    <property type="component" value="Unassembled WGS sequence"/>
</dbReference>
<protein>
    <recommendedName>
        <fullName evidence="4">Bacterial Ig domain-containing protein</fullName>
    </recommendedName>
</protein>
<evidence type="ECO:0008006" key="4">
    <source>
        <dbReference type="Google" id="ProtNLM"/>
    </source>
</evidence>
<name>A0ABS3L8D6_9ENTE</name>
<feature type="signal peptide" evidence="1">
    <location>
        <begin position="1"/>
        <end position="24"/>
    </location>
</feature>
<evidence type="ECO:0000313" key="3">
    <source>
        <dbReference type="Proteomes" id="UP000664601"/>
    </source>
</evidence>
<organism evidence="2 3">
    <name type="scientific">Candidatus Enterococcus moelleringii</name>
    <dbReference type="NCBI Taxonomy" id="2815325"/>
    <lineage>
        <taxon>Bacteria</taxon>
        <taxon>Bacillati</taxon>
        <taxon>Bacillota</taxon>
        <taxon>Bacilli</taxon>
        <taxon>Lactobacillales</taxon>
        <taxon>Enterococcaceae</taxon>
        <taxon>Enterococcus</taxon>
    </lineage>
</organism>
<sequence length="888" mass="98003">MRLKLKNKVVGVLLLVALVGAVFAGVVNSTVEPQKVEAAGEKIIGELSLAEHKALYEDSYRAASDEYHASHGFDPSTNVVTVDTYNKFVQAYKDETVTKIIMLNNISSPTTGSGLVHNRRKSIEIDGGGHKLLLYHRNLGVGAPTDSSRVFHLHDLIAATQNSYATTEGANYWSFIGGTGDYVNNLTDRGQWYFRFGNVSTDYDASKYEGNNRSYSSIGGRFARVNQAEVTMYGHNTLVTGSENFYLGSMVVEPNTVYNGTNCKLDYSVVWFVDRQRDGTTGINGEFTIGDNSFVYLRNTYTGTSFPAIYAHYSTITVGEGAYYNANMMGRAVSNADSTPLGGTNRYSQKQFIAKKNSHVNLLSRGNGSVVRLDYENNGISPNMQFKAEEGAEVYIYGATGATLGTRNDGIISMNGNGCLFELDKPKMFEIRNNRGYTFINTSNNNTFRIKNSDINTWINSADLANPANYSYERVENLSIEGTSVTSSDPDLASTLNTSGFRRINGLNVAPELIWDYVTDANKTYQARVSLGMIPTGQFDKNGVAIMTTNWAKAGQANVSFTDTLNNTRTPIETGNDGYAKYTDTEFQKATEEMQGSALRGKTWQGEVSRTKVIDVTPPEPIKLVKNRITTTDQTLEAIGLEPNSKVFISVNGGSVTAAGAANGNGEWSHQLANTFNKDDKVQIFLEDTAEAYPEDFDAAGLEATHTATGNRNPVTDVTYKDATFKAATIYTVEQVRVTLHVRQMVATTTEGKEKLVQPTEGYAKIVNTDTLKYDTRYPSGYELTDTGTQEQADFAKIVIDMEKPKVDSLLKFQPIIPAYYKNHGYIVTDTEEAHSLATPTLQTGEYQYNFADGVYEKWLTIYITPTQSDFQPYSWDYGLNDLGIKTR</sequence>
<proteinExistence type="predicted"/>
<dbReference type="RefSeq" id="WP_207672812.1">
    <property type="nucleotide sequence ID" value="NZ_JAFREM010000011.1"/>
</dbReference>